<sequence>MRTAFFVSALASTAFAGGIVTQISDGQIQAPVTEAAPSVVASAPSAAASVSSAVESVSSAVVSSVVASSISSAVESSAEVAPVATSSALSTRMPVPIINATTETSVSAASTPAAVVPSAGVSTALAGGNSTNGTVSSQSLKASSTLASTTKAGSASELLLSPLPAHLPQETLLPAFIRPPLVLLVPSSSVPSVTSLSERRFTQLHEF</sequence>
<dbReference type="PROSITE" id="PS50256">
    <property type="entry name" value="PIR_REPEAT_2"/>
    <property type="match status" value="1"/>
</dbReference>
<gene>
    <name evidence="3" type="ORF">KCU76_g4902</name>
</gene>
<accession>A0A9P8EP48</accession>
<evidence type="ECO:0000256" key="1">
    <source>
        <dbReference type="ARBA" id="ARBA00022729"/>
    </source>
</evidence>
<dbReference type="Pfam" id="PF00399">
    <property type="entry name" value="PIR"/>
    <property type="match status" value="1"/>
</dbReference>
<keyword evidence="1 2" id="KW-0732">Signal</keyword>
<feature type="chain" id="PRO_5040115317" evidence="2">
    <location>
        <begin position="17"/>
        <end position="207"/>
    </location>
</feature>
<organism evidence="3 4">
    <name type="scientific">Aureobasidium melanogenum</name>
    <name type="common">Aureobasidium pullulans var. melanogenum</name>
    <dbReference type="NCBI Taxonomy" id="46634"/>
    <lineage>
        <taxon>Eukaryota</taxon>
        <taxon>Fungi</taxon>
        <taxon>Dikarya</taxon>
        <taxon>Ascomycota</taxon>
        <taxon>Pezizomycotina</taxon>
        <taxon>Dothideomycetes</taxon>
        <taxon>Dothideomycetidae</taxon>
        <taxon>Dothideales</taxon>
        <taxon>Saccotheciaceae</taxon>
        <taxon>Aureobasidium</taxon>
    </lineage>
</organism>
<reference evidence="3" key="2">
    <citation type="submission" date="2021-08" db="EMBL/GenBank/DDBJ databases">
        <authorList>
            <person name="Gostincar C."/>
            <person name="Sun X."/>
            <person name="Song Z."/>
            <person name="Gunde-Cimerman N."/>
        </authorList>
    </citation>
    <scope>NUCLEOTIDE SEQUENCE</scope>
    <source>
        <strain evidence="3">EXF-9911</strain>
    </source>
</reference>
<dbReference type="InterPro" id="IPR000420">
    <property type="entry name" value="Yeast_PIR_rpt"/>
</dbReference>
<reference evidence="3" key="1">
    <citation type="journal article" date="2021" name="J Fungi (Basel)">
        <title>Virulence traits and population genomics of the black yeast Aureobasidium melanogenum.</title>
        <authorList>
            <person name="Cernosa A."/>
            <person name="Sun X."/>
            <person name="Gostincar C."/>
            <person name="Fang C."/>
            <person name="Gunde-Cimerman N."/>
            <person name="Song Z."/>
        </authorList>
    </citation>
    <scope>NUCLEOTIDE SEQUENCE</scope>
    <source>
        <strain evidence="3">EXF-9911</strain>
    </source>
</reference>
<evidence type="ECO:0000256" key="2">
    <source>
        <dbReference type="SAM" id="SignalP"/>
    </source>
</evidence>
<name>A0A9P8EP48_AURME</name>
<evidence type="ECO:0000313" key="3">
    <source>
        <dbReference type="EMBL" id="KAG9694897.1"/>
    </source>
</evidence>
<protein>
    <submittedName>
        <fullName evidence="3">Uncharacterized protein</fullName>
    </submittedName>
</protein>
<evidence type="ECO:0000313" key="4">
    <source>
        <dbReference type="Proteomes" id="UP000779574"/>
    </source>
</evidence>
<feature type="non-terminal residue" evidence="3">
    <location>
        <position position="1"/>
    </location>
</feature>
<feature type="signal peptide" evidence="2">
    <location>
        <begin position="1"/>
        <end position="16"/>
    </location>
</feature>
<proteinExistence type="predicted"/>
<dbReference type="EMBL" id="JAHFXF010000147">
    <property type="protein sequence ID" value="KAG9694897.1"/>
    <property type="molecule type" value="Genomic_DNA"/>
</dbReference>
<comment type="caution">
    <text evidence="3">The sequence shown here is derived from an EMBL/GenBank/DDBJ whole genome shotgun (WGS) entry which is preliminary data.</text>
</comment>
<dbReference type="AlphaFoldDB" id="A0A9P8EP48"/>
<dbReference type="Proteomes" id="UP000779574">
    <property type="component" value="Unassembled WGS sequence"/>
</dbReference>
<dbReference type="GO" id="GO:0005199">
    <property type="term" value="F:structural constituent of cell wall"/>
    <property type="evidence" value="ECO:0007669"/>
    <property type="project" value="InterPro"/>
</dbReference>